<gene>
    <name evidence="1" type="ORF">UA08_09434</name>
</gene>
<evidence type="ECO:0000313" key="1">
    <source>
        <dbReference type="EMBL" id="OKL55266.1"/>
    </source>
</evidence>
<proteinExistence type="predicted"/>
<dbReference type="RefSeq" id="XP_020115387.1">
    <property type="nucleotide sequence ID" value="XM_020265359.1"/>
</dbReference>
<reference evidence="1 2" key="1">
    <citation type="submission" date="2015-06" db="EMBL/GenBank/DDBJ databases">
        <title>Talaromyces atroroseus IBT 11181 draft genome.</title>
        <authorList>
            <person name="Rasmussen K.B."/>
            <person name="Rasmussen S."/>
            <person name="Petersen B."/>
            <person name="Sicheritz-Ponten T."/>
            <person name="Mortensen U.H."/>
            <person name="Thrane U."/>
        </authorList>
    </citation>
    <scope>NUCLEOTIDE SEQUENCE [LARGE SCALE GENOMIC DNA]</scope>
    <source>
        <strain evidence="1 2">IBT 11181</strain>
    </source>
</reference>
<comment type="caution">
    <text evidence="1">The sequence shown here is derived from an EMBL/GenBank/DDBJ whole genome shotgun (WGS) entry which is preliminary data.</text>
</comment>
<accession>A0A225AK76</accession>
<evidence type="ECO:0000313" key="2">
    <source>
        <dbReference type="Proteomes" id="UP000214365"/>
    </source>
</evidence>
<sequence>MDHDGQFFTEIITEIDPDAMADKPSPQCLQQISGKCFQYEHFDWCLSHQRLAITDHESVYEASVMNVYSSIEEYQRFLEDLYNNFEQQLNEAKSEKLSS</sequence>
<dbReference type="EMBL" id="LFMY01000023">
    <property type="protein sequence ID" value="OKL55266.1"/>
    <property type="molecule type" value="Genomic_DNA"/>
</dbReference>
<name>A0A225AK76_TALAT</name>
<protein>
    <submittedName>
        <fullName evidence="1">Uncharacterized protein</fullName>
    </submittedName>
</protein>
<dbReference type="Proteomes" id="UP000214365">
    <property type="component" value="Unassembled WGS sequence"/>
</dbReference>
<dbReference type="GeneID" id="31009190"/>
<keyword evidence="2" id="KW-1185">Reference proteome</keyword>
<dbReference type="AlphaFoldDB" id="A0A225AK76"/>
<organism evidence="1 2">
    <name type="scientific">Talaromyces atroroseus</name>
    <dbReference type="NCBI Taxonomy" id="1441469"/>
    <lineage>
        <taxon>Eukaryota</taxon>
        <taxon>Fungi</taxon>
        <taxon>Dikarya</taxon>
        <taxon>Ascomycota</taxon>
        <taxon>Pezizomycotina</taxon>
        <taxon>Eurotiomycetes</taxon>
        <taxon>Eurotiomycetidae</taxon>
        <taxon>Eurotiales</taxon>
        <taxon>Trichocomaceae</taxon>
        <taxon>Talaromyces</taxon>
        <taxon>Talaromyces sect. Trachyspermi</taxon>
    </lineage>
</organism>